<evidence type="ECO:0000256" key="3">
    <source>
        <dbReference type="ARBA" id="ARBA00020422"/>
    </source>
</evidence>
<keyword evidence="5" id="KW-0598">Phosphotransferase system</keyword>
<evidence type="ECO:0000313" key="7">
    <source>
        <dbReference type="EMBL" id="MBM6700125.1"/>
    </source>
</evidence>
<dbReference type="PROSITE" id="PS51350">
    <property type="entry name" value="PTS_HPR_DOM"/>
    <property type="match status" value="1"/>
</dbReference>
<comment type="subcellular location">
    <subcellularLocation>
        <location evidence="2">Cytoplasm</location>
    </subcellularLocation>
</comment>
<comment type="caution">
    <text evidence="7">The sequence shown here is derived from an EMBL/GenBank/DDBJ whole genome shotgun (WGS) entry which is preliminary data.</text>
</comment>
<dbReference type="PANTHER" id="PTHR33705">
    <property type="entry name" value="PHOSPHOCARRIER PROTEIN HPR"/>
    <property type="match status" value="1"/>
</dbReference>
<feature type="domain" description="HPr" evidence="6">
    <location>
        <begin position="3"/>
        <end position="87"/>
    </location>
</feature>
<dbReference type="PROSITE" id="PS51257">
    <property type="entry name" value="PROKAR_LIPOPROTEIN"/>
    <property type="match status" value="1"/>
</dbReference>
<reference evidence="7" key="1">
    <citation type="submission" date="2020-08" db="EMBL/GenBank/DDBJ databases">
        <authorList>
            <person name="Cejkova D."/>
            <person name="Kubasova T."/>
            <person name="Jahodarova E."/>
            <person name="Rychlik I."/>
        </authorList>
    </citation>
    <scope>NUCLEOTIDE SEQUENCE</scope>
    <source>
        <strain evidence="7">An836</strain>
    </source>
</reference>
<dbReference type="InterPro" id="IPR035895">
    <property type="entry name" value="HPr-like_sf"/>
</dbReference>
<gene>
    <name evidence="7" type="ORF">H7U32_07415</name>
</gene>
<dbReference type="PANTHER" id="PTHR33705:SF2">
    <property type="entry name" value="PHOSPHOCARRIER PROTEIN NPR"/>
    <property type="match status" value="1"/>
</dbReference>
<dbReference type="Gene3D" id="3.30.1340.10">
    <property type="entry name" value="HPr-like"/>
    <property type="match status" value="1"/>
</dbReference>
<dbReference type="AlphaFoldDB" id="A0A938WYV6"/>
<proteinExistence type="predicted"/>
<dbReference type="InterPro" id="IPR000032">
    <property type="entry name" value="HPr-like"/>
</dbReference>
<dbReference type="InterPro" id="IPR001020">
    <property type="entry name" value="PTS_HPr_His_P_site"/>
</dbReference>
<dbReference type="RefSeq" id="WP_204469441.1">
    <property type="nucleotide sequence ID" value="NZ_JACLYU010000015.1"/>
</dbReference>
<dbReference type="SUPFAM" id="SSF55594">
    <property type="entry name" value="HPr-like"/>
    <property type="match status" value="1"/>
</dbReference>
<evidence type="ECO:0000259" key="6">
    <source>
        <dbReference type="PROSITE" id="PS51350"/>
    </source>
</evidence>
<evidence type="ECO:0000256" key="4">
    <source>
        <dbReference type="ARBA" id="ARBA00022490"/>
    </source>
</evidence>
<dbReference type="EMBL" id="JACLYU010000015">
    <property type="protein sequence ID" value="MBM6700125.1"/>
    <property type="molecule type" value="Genomic_DNA"/>
</dbReference>
<reference evidence="7" key="2">
    <citation type="journal article" date="2021" name="Sci. Rep.">
        <title>The distribution of antibiotic resistance genes in chicken gut microbiota commensals.</title>
        <authorList>
            <person name="Juricova H."/>
            <person name="Matiasovicova J."/>
            <person name="Kubasova T."/>
            <person name="Cejkova D."/>
            <person name="Rychlik I."/>
        </authorList>
    </citation>
    <scope>NUCLEOTIDE SEQUENCE</scope>
    <source>
        <strain evidence="7">An836</strain>
    </source>
</reference>
<keyword evidence="8" id="KW-1185">Reference proteome</keyword>
<sequence length="87" mass="8706">MATVTRSVVVTDPVGIHARPASLFAQAVASSGCAVTIAKQGGTPVPATILSVMGLGIKQNDTVTLTVDGDDADTVADSLAEILVKAE</sequence>
<accession>A0A938WYV6</accession>
<keyword evidence="4" id="KW-0963">Cytoplasm</keyword>
<dbReference type="CDD" id="cd00367">
    <property type="entry name" value="PTS-HPr_like"/>
    <property type="match status" value="1"/>
</dbReference>
<dbReference type="Proteomes" id="UP000718821">
    <property type="component" value="Unassembled WGS sequence"/>
</dbReference>
<evidence type="ECO:0000313" key="8">
    <source>
        <dbReference type="Proteomes" id="UP000718821"/>
    </source>
</evidence>
<dbReference type="GO" id="GO:0009401">
    <property type="term" value="P:phosphoenolpyruvate-dependent sugar phosphotransferase system"/>
    <property type="evidence" value="ECO:0007669"/>
    <property type="project" value="UniProtKB-KW"/>
</dbReference>
<organism evidence="7 8">
    <name type="scientific">Bifidobacterium pullorum subsp. saeculare</name>
    <dbReference type="NCBI Taxonomy" id="78257"/>
    <lineage>
        <taxon>Bacteria</taxon>
        <taxon>Bacillati</taxon>
        <taxon>Actinomycetota</taxon>
        <taxon>Actinomycetes</taxon>
        <taxon>Bifidobacteriales</taxon>
        <taxon>Bifidobacteriaceae</taxon>
        <taxon>Bifidobacterium</taxon>
    </lineage>
</organism>
<dbReference type="PROSITE" id="PS00369">
    <property type="entry name" value="PTS_HPR_HIS"/>
    <property type="match status" value="1"/>
</dbReference>
<dbReference type="InterPro" id="IPR050399">
    <property type="entry name" value="HPr"/>
</dbReference>
<protein>
    <recommendedName>
        <fullName evidence="3">Phosphocarrier protein HPr</fullName>
    </recommendedName>
</protein>
<dbReference type="Pfam" id="PF00381">
    <property type="entry name" value="PTS-HPr"/>
    <property type="match status" value="1"/>
</dbReference>
<dbReference type="GO" id="GO:0005737">
    <property type="term" value="C:cytoplasm"/>
    <property type="evidence" value="ECO:0007669"/>
    <property type="project" value="UniProtKB-SubCell"/>
</dbReference>
<dbReference type="PRINTS" id="PR00107">
    <property type="entry name" value="PHOSPHOCPHPR"/>
</dbReference>
<dbReference type="NCBIfam" id="TIGR01003">
    <property type="entry name" value="PTS_HPr_family"/>
    <property type="match status" value="1"/>
</dbReference>
<evidence type="ECO:0000256" key="5">
    <source>
        <dbReference type="ARBA" id="ARBA00022683"/>
    </source>
</evidence>
<name>A0A938WYV6_9BIFI</name>
<evidence type="ECO:0000256" key="2">
    <source>
        <dbReference type="ARBA" id="ARBA00004496"/>
    </source>
</evidence>
<comment type="function">
    <text evidence="1">General (non sugar-specific) component of the phosphoenolpyruvate-dependent sugar phosphotransferase system (sugar PTS). This major carbohydrate active-transport system catalyzes the phosphorylation of incoming sugar substrates concomitantly with their translocation across the cell membrane. The phosphoryl group from phosphoenolpyruvate (PEP) is transferred to the phosphoryl carrier protein HPr by enzyme I. Phospho-HPr then transfers it to the PTS EIIA domain.</text>
</comment>
<evidence type="ECO:0000256" key="1">
    <source>
        <dbReference type="ARBA" id="ARBA00003681"/>
    </source>
</evidence>